<evidence type="ECO:0000313" key="4">
    <source>
        <dbReference type="WBParaSite" id="TCLT_0000848401-mRNA-1"/>
    </source>
</evidence>
<dbReference type="AlphaFoldDB" id="A0A0N5D636"/>
<dbReference type="SUPFAM" id="SSF48371">
    <property type="entry name" value="ARM repeat"/>
    <property type="match status" value="1"/>
</dbReference>
<organism evidence="4">
    <name type="scientific">Thelazia callipaeda</name>
    <name type="common">Oriental eyeworm</name>
    <name type="synonym">Parasitic nematode</name>
    <dbReference type="NCBI Taxonomy" id="103827"/>
    <lineage>
        <taxon>Eukaryota</taxon>
        <taxon>Metazoa</taxon>
        <taxon>Ecdysozoa</taxon>
        <taxon>Nematoda</taxon>
        <taxon>Chromadorea</taxon>
        <taxon>Rhabditida</taxon>
        <taxon>Spirurina</taxon>
        <taxon>Spiruromorpha</taxon>
        <taxon>Thelazioidea</taxon>
        <taxon>Thelaziidae</taxon>
        <taxon>Thelazia</taxon>
    </lineage>
</organism>
<reference evidence="4" key="1">
    <citation type="submission" date="2017-02" db="UniProtKB">
        <authorList>
            <consortium name="WormBaseParasite"/>
        </authorList>
    </citation>
    <scope>IDENTIFICATION</scope>
</reference>
<protein>
    <submittedName>
        <fullName evidence="4">HEAT repeat-containing protein 1</fullName>
    </submittedName>
</protein>
<feature type="region of interest" description="Disordered" evidence="1">
    <location>
        <begin position="397"/>
        <end position="419"/>
    </location>
</feature>
<dbReference type="GO" id="GO:0016180">
    <property type="term" value="P:snRNA processing"/>
    <property type="evidence" value="ECO:0007669"/>
    <property type="project" value="TreeGrafter"/>
</dbReference>
<dbReference type="WBParaSite" id="TCLT_0000848401-mRNA-1">
    <property type="protein sequence ID" value="TCLT_0000848401-mRNA-1"/>
    <property type="gene ID" value="TCLT_0000848401"/>
</dbReference>
<dbReference type="PANTHER" id="PTHR20938">
    <property type="entry name" value="INTEGRATOR COMPLEX SUBUNIT 4"/>
    <property type="match status" value="1"/>
</dbReference>
<evidence type="ECO:0000313" key="3">
    <source>
        <dbReference type="Proteomes" id="UP000276776"/>
    </source>
</evidence>
<dbReference type="InterPro" id="IPR016024">
    <property type="entry name" value="ARM-type_fold"/>
</dbReference>
<dbReference type="Gene3D" id="1.25.10.10">
    <property type="entry name" value="Leucine-rich Repeat Variant"/>
    <property type="match status" value="1"/>
</dbReference>
<accession>A0A0N5D636</accession>
<evidence type="ECO:0000256" key="1">
    <source>
        <dbReference type="SAM" id="MobiDB-lite"/>
    </source>
</evidence>
<dbReference type="GO" id="GO:0032039">
    <property type="term" value="C:integrator complex"/>
    <property type="evidence" value="ECO:0007669"/>
    <property type="project" value="TreeGrafter"/>
</dbReference>
<dbReference type="EMBL" id="UYYF01004637">
    <property type="protein sequence ID" value="VDN06035.1"/>
    <property type="molecule type" value="Genomic_DNA"/>
</dbReference>
<keyword evidence="3" id="KW-1185">Reference proteome</keyword>
<dbReference type="STRING" id="103827.A0A0N5D636"/>
<dbReference type="InterPro" id="IPR011989">
    <property type="entry name" value="ARM-like"/>
</dbReference>
<reference evidence="2 3" key="2">
    <citation type="submission" date="2018-11" db="EMBL/GenBank/DDBJ databases">
        <authorList>
            <consortium name="Pathogen Informatics"/>
        </authorList>
    </citation>
    <scope>NUCLEOTIDE SEQUENCE [LARGE SCALE GENOMIC DNA]</scope>
</reference>
<evidence type="ECO:0000313" key="2">
    <source>
        <dbReference type="EMBL" id="VDN06035.1"/>
    </source>
</evidence>
<dbReference type="OrthoDB" id="18190at2759"/>
<gene>
    <name evidence="2" type="ORF">TCLT_LOCUS8473</name>
</gene>
<dbReference type="PANTHER" id="PTHR20938:SF0">
    <property type="entry name" value="INTEGRATOR COMPLEX SUBUNIT 4"/>
    <property type="match status" value="1"/>
</dbReference>
<name>A0A0N5D636_THECL</name>
<proteinExistence type="predicted"/>
<dbReference type="Proteomes" id="UP000276776">
    <property type="component" value="Unassembled WGS sequence"/>
</dbReference>
<sequence length="597" mass="67138">MQQASNAVTKFSKEVNWRSLHGLKRERPSEQIQTSRFASSPHEVYKQSIYSFLPTVPSDAKRPRLHSIATVPSIKLTLKLSGRSPYEVLEECLKLTEIGDKLGTLSRIREYFGDHLSVLSDDSQVQSVQLLIQIAITSKVADVSNTCLQYAHHICTNTKMKQNVWDGIVALLTDKTKKESSLLYRPGVYASLLALYEWALSESLTIGRSMLRMNCIAEESIQSPNQNDRIAAINFFVMRLLRSHENRSENEFIWLEELLSKVAEDRDSRVRIAAIKGLRMLATSGRSLSFHNYQRVKNLCGNSSKIVRTEALHILKVFADRLPETEISARNGAKLRLVDDAFAAICHAINDAEVSVRAVAARLLGDFKQVSDSFLDQTLDKKLLNAMRMSKTRDNVSKRPQSYGLRHQRSQTSSEWSTGKKLGEDVPVERFDEEQASIISSGACGAFVTALEDEFMMRRLIFFSALLILSLDRVLALCYTQTAFSSAGFGIKEKHSRLKSSFLVVRQAGVYSLGRLAADRPFLAAAALDHLADMFNDEIEQVRLDAVRALTPLVVHGILQKEQLDTILTVLDVSDMCYKICTQTFRNFNIIDCKLTS</sequence>